<evidence type="ECO:0000256" key="1">
    <source>
        <dbReference type="SAM" id="MobiDB-lite"/>
    </source>
</evidence>
<protein>
    <submittedName>
        <fullName evidence="3">Uncharacterized protein</fullName>
    </submittedName>
</protein>
<evidence type="ECO:0000313" key="3">
    <source>
        <dbReference type="EMBL" id="PMD05429.1"/>
    </source>
</evidence>
<reference evidence="3 4" key="1">
    <citation type="submission" date="2017-09" db="EMBL/GenBank/DDBJ databases">
        <title>Bacterial strain isolated from the female urinary microbiota.</title>
        <authorList>
            <person name="Thomas-White K."/>
            <person name="Kumar N."/>
            <person name="Forster S."/>
            <person name="Putonti C."/>
            <person name="Lawley T."/>
            <person name="Wolfe A.J."/>
        </authorList>
    </citation>
    <scope>NUCLEOTIDE SEQUENCE [LARGE SCALE GENOMIC DNA]</scope>
    <source>
        <strain evidence="3 4">UMB1301</strain>
    </source>
</reference>
<keyword evidence="2" id="KW-0472">Membrane</keyword>
<organism evidence="3 4">
    <name type="scientific">Brevibacterium paucivorans</name>
    <dbReference type="NCBI Taxonomy" id="170994"/>
    <lineage>
        <taxon>Bacteria</taxon>
        <taxon>Bacillati</taxon>
        <taxon>Actinomycetota</taxon>
        <taxon>Actinomycetes</taxon>
        <taxon>Micrococcales</taxon>
        <taxon>Brevibacteriaceae</taxon>
        <taxon>Brevibacterium</taxon>
    </lineage>
</organism>
<evidence type="ECO:0000256" key="2">
    <source>
        <dbReference type="SAM" id="Phobius"/>
    </source>
</evidence>
<comment type="caution">
    <text evidence="3">The sequence shown here is derived from an EMBL/GenBank/DDBJ whole genome shotgun (WGS) entry which is preliminary data.</text>
</comment>
<dbReference type="RefSeq" id="WP_102238464.1">
    <property type="nucleotide sequence ID" value="NZ_JBDMHW010000003.1"/>
</dbReference>
<feature type="compositionally biased region" description="Basic and acidic residues" evidence="1">
    <location>
        <begin position="55"/>
        <end position="77"/>
    </location>
</feature>
<dbReference type="Proteomes" id="UP000235598">
    <property type="component" value="Unassembled WGS sequence"/>
</dbReference>
<accession>A0A2N6VMW4</accession>
<dbReference type="AlphaFoldDB" id="A0A2N6VMW4"/>
<name>A0A2N6VMW4_9MICO</name>
<feature type="transmembrane region" description="Helical" evidence="2">
    <location>
        <begin position="6"/>
        <end position="25"/>
    </location>
</feature>
<dbReference type="OrthoDB" id="4807612at2"/>
<sequence length="77" mass="8720">MEYIKVLLPSIVVGLIFWYVIRAIIRSDSIERKQMDKYYAQLAESEGVSPARSGSHKDQADQLEGESRGAHDEGRSH</sequence>
<keyword evidence="2" id="KW-1133">Transmembrane helix</keyword>
<gene>
    <name evidence="3" type="ORF">CJ199_05270</name>
</gene>
<feature type="region of interest" description="Disordered" evidence="1">
    <location>
        <begin position="45"/>
        <end position="77"/>
    </location>
</feature>
<proteinExistence type="predicted"/>
<keyword evidence="2" id="KW-0812">Transmembrane</keyword>
<evidence type="ECO:0000313" key="4">
    <source>
        <dbReference type="Proteomes" id="UP000235598"/>
    </source>
</evidence>
<dbReference type="EMBL" id="PNHK01000002">
    <property type="protein sequence ID" value="PMD05429.1"/>
    <property type="molecule type" value="Genomic_DNA"/>
</dbReference>